<reference evidence="1" key="1">
    <citation type="journal article" date="2007" name="Science">
        <title>Draft genome of the filarial nematode parasite Brugia malayi.</title>
        <authorList>
            <person name="Ghedin E."/>
            <person name="Wang S."/>
            <person name="Spiro D."/>
            <person name="Caler E."/>
            <person name="Zhao Q."/>
            <person name="Crabtree J."/>
            <person name="Allen J.E."/>
            <person name="Delcher A.L."/>
            <person name="Guiliano D.B."/>
            <person name="Miranda-Saavedra D."/>
            <person name="Angiuoli S.V."/>
            <person name="Creasy T."/>
            <person name="Amedeo P."/>
            <person name="Haas B."/>
            <person name="El-Sayed N.M."/>
            <person name="Wortman J.R."/>
            <person name="Feldblyum T."/>
            <person name="Tallon L."/>
            <person name="Schatz M."/>
            <person name="Shumway M."/>
            <person name="Koo H."/>
            <person name="Salzberg S.L."/>
            <person name="Schobel S."/>
            <person name="Pertea M."/>
            <person name="Pop M."/>
            <person name="White O."/>
            <person name="Barton G.J."/>
            <person name="Carlow C.K."/>
            <person name="Crawford M.J."/>
            <person name="Daub J."/>
            <person name="Dimmic M.W."/>
            <person name="Estes C.F."/>
            <person name="Foster J.M."/>
            <person name="Ganatra M."/>
            <person name="Gregory W.F."/>
            <person name="Johnson N.M."/>
            <person name="Jin J."/>
            <person name="Komuniecki R."/>
            <person name="Korf I."/>
            <person name="Kumar S."/>
            <person name="Laney S."/>
            <person name="Li B.W."/>
            <person name="Li W."/>
            <person name="Lindblom T.H."/>
            <person name="Lustigman S."/>
            <person name="Ma D."/>
            <person name="Maina C.V."/>
            <person name="Martin D.M."/>
            <person name="McCarter J.P."/>
            <person name="McReynolds L."/>
            <person name="Mitreva M."/>
            <person name="Nutman T.B."/>
            <person name="Parkinson J."/>
            <person name="Peregrin-Alvarez J.M."/>
            <person name="Poole C."/>
            <person name="Ren Q."/>
            <person name="Saunders L."/>
            <person name="Sluder A.E."/>
            <person name="Smith K."/>
            <person name="Stanke M."/>
            <person name="Unnasch T.R."/>
            <person name="Ware J."/>
            <person name="Wei A.D."/>
            <person name="Weil G."/>
            <person name="Williams D.J."/>
            <person name="Zhang Y."/>
            <person name="Williams S.A."/>
            <person name="Fraser-Liggett C."/>
            <person name="Slatko B."/>
            <person name="Blaxter M.L."/>
            <person name="Scott A.L."/>
        </authorList>
    </citation>
    <scope>NUCLEOTIDE SEQUENCE</scope>
    <source>
        <strain evidence="1">FR3</strain>
    </source>
</reference>
<dbReference type="EMBL" id="LN856959">
    <property type="protein sequence ID" value="CDP96616.1"/>
    <property type="molecule type" value="Genomic_DNA"/>
</dbReference>
<gene>
    <name evidence="1" type="primary">Bm497</name>
    <name evidence="1" type="ORF">BM_Bm497</name>
</gene>
<dbReference type="AlphaFoldDB" id="A0A1I9G2M8"/>
<accession>A0A1I9G2M8</accession>
<reference evidence="1" key="2">
    <citation type="submission" date="2012-12" db="EMBL/GenBank/DDBJ databases">
        <authorList>
            <consortium name="WormBase Consortium"/>
            <person name="Ghedin E."/>
            <person name="Paulini M."/>
        </authorList>
    </citation>
    <scope>NUCLEOTIDE SEQUENCE</scope>
    <source>
        <strain evidence="1">FR3</strain>
    </source>
</reference>
<name>A0A1I9G2M8_BRUMA</name>
<protein>
    <submittedName>
        <fullName evidence="1">Bm497</fullName>
    </submittedName>
</protein>
<sequence length="52" mass="6050">MNLRDHNDEITQQNNSSDEIIDLSFKIMSGPIATPAFQKFIQLFFITICFQK</sequence>
<organism evidence="1">
    <name type="scientific">Brugia malayi</name>
    <name type="common">Filarial nematode worm</name>
    <dbReference type="NCBI Taxonomy" id="6279"/>
    <lineage>
        <taxon>Eukaryota</taxon>
        <taxon>Metazoa</taxon>
        <taxon>Ecdysozoa</taxon>
        <taxon>Nematoda</taxon>
        <taxon>Chromadorea</taxon>
        <taxon>Rhabditida</taxon>
        <taxon>Spirurina</taxon>
        <taxon>Spiruromorpha</taxon>
        <taxon>Filarioidea</taxon>
        <taxon>Onchocercidae</taxon>
        <taxon>Brugia</taxon>
    </lineage>
</organism>
<proteinExistence type="predicted"/>
<evidence type="ECO:0000313" key="1">
    <source>
        <dbReference type="EMBL" id="CDP96616.1"/>
    </source>
</evidence>